<feature type="domain" description="Mre11 DNA-binding" evidence="17">
    <location>
        <begin position="294"/>
        <end position="458"/>
    </location>
</feature>
<dbReference type="Gene3D" id="3.60.21.10">
    <property type="match status" value="1"/>
</dbReference>
<comment type="cofactor">
    <cofactor evidence="1">
        <name>Mn(2+)</name>
        <dbReference type="ChEBI" id="CHEBI:29035"/>
    </cofactor>
</comment>
<dbReference type="GO" id="GO:0007095">
    <property type="term" value="P:mitotic G2 DNA damage checkpoint signaling"/>
    <property type="evidence" value="ECO:0007669"/>
    <property type="project" value="TreeGrafter"/>
</dbReference>
<dbReference type="Proteomes" id="UP000614601">
    <property type="component" value="Unassembled WGS sequence"/>
</dbReference>
<evidence type="ECO:0000256" key="13">
    <source>
        <dbReference type="ARBA" id="ARBA00023211"/>
    </source>
</evidence>
<dbReference type="InterPro" id="IPR003701">
    <property type="entry name" value="Mre11"/>
</dbReference>
<dbReference type="EMBL" id="CAJFCW020000003">
    <property type="protein sequence ID" value="CAG9103665.1"/>
    <property type="molecule type" value="Genomic_DNA"/>
</dbReference>
<evidence type="ECO:0000313" key="19">
    <source>
        <dbReference type="Proteomes" id="UP000614601"/>
    </source>
</evidence>
<dbReference type="GO" id="GO:0097552">
    <property type="term" value="P:mitochondrial double-strand break repair via homologous recombination"/>
    <property type="evidence" value="ECO:0007669"/>
    <property type="project" value="TreeGrafter"/>
</dbReference>
<protein>
    <recommendedName>
        <fullName evidence="17">Mre11 DNA-binding domain-containing protein</fullName>
    </recommendedName>
</protein>
<evidence type="ECO:0000259" key="17">
    <source>
        <dbReference type="SMART" id="SM01347"/>
    </source>
</evidence>
<evidence type="ECO:0000256" key="1">
    <source>
        <dbReference type="ARBA" id="ARBA00001936"/>
    </source>
</evidence>
<dbReference type="InterPro" id="IPR029052">
    <property type="entry name" value="Metallo-depent_PP-like"/>
</dbReference>
<sequence length="550" mass="63210">MKICIASDVHCGYGENKKYVYEDSFEAFEEVLMKASSEKCDFVLLGGDLFHENQPSRDTQLRVMRLIRQHCLSGPETSLKVKSNGEETFATTCFKRANIEDENLTVSIPIFTIHGNHDDLSGKGQTAVDLFHEAGVLNLFGKFENVKYFEVNPVLLEKENEDGSVSKVALYGISSQRDDRLARAFQSGHVKFNKPDDYQDYFNVLVMHQNRPKRSNLRTTGSYIPTDLLPGFIDLVLWGHEHASIIEPERVLSKDGEEFSILQPGSTVATSLCPDEAMEKHCFILDSRYDVRDPVITPLKLESCRQVIYEDVDLDGLHVMPPCEHIRTVDMEDEQFLHNKMKQILKDAEANRNDLQPELPLVRLRVHYNGRWKDVPAIVPRKFGQAYVDKVANPSDIIMPKTYRTSERKKVSASHIKKEDERVVNVETLVKNHFKAVKGEDRLAILNVETMNKALEEYGDIETTVYTKVEKKFNEALKQQLKMYVHKINELTSESVEDTSIRDYKDFEQCVGQCIYRDLEEESEDIKPDIAMRDIKEEKENVSDSEILWD</sequence>
<feature type="active site" description="Proton donor" evidence="16">
    <location>
        <position position="117"/>
    </location>
</feature>
<dbReference type="GO" id="GO:0008296">
    <property type="term" value="F:3'-5'-DNA exonuclease activity"/>
    <property type="evidence" value="ECO:0007669"/>
    <property type="project" value="InterPro"/>
</dbReference>
<evidence type="ECO:0000256" key="10">
    <source>
        <dbReference type="ARBA" id="ARBA00022801"/>
    </source>
</evidence>
<evidence type="ECO:0000256" key="6">
    <source>
        <dbReference type="ARBA" id="ARBA00022722"/>
    </source>
</evidence>
<evidence type="ECO:0000256" key="16">
    <source>
        <dbReference type="PIRSR" id="PIRSR000882-1"/>
    </source>
</evidence>
<dbReference type="SMART" id="SM01347">
    <property type="entry name" value="Mre11_DNA_bind"/>
    <property type="match status" value="1"/>
</dbReference>
<dbReference type="Proteomes" id="UP000783686">
    <property type="component" value="Unassembled WGS sequence"/>
</dbReference>
<keyword evidence="7" id="KW-0479">Metal-binding</keyword>
<keyword evidence="15" id="KW-0469">Meiosis</keyword>
<dbReference type="GO" id="GO:0000724">
    <property type="term" value="P:double-strand break repair via homologous recombination"/>
    <property type="evidence" value="ECO:0007669"/>
    <property type="project" value="TreeGrafter"/>
</dbReference>
<dbReference type="PANTHER" id="PTHR10139">
    <property type="entry name" value="DOUBLE-STRAND BREAK REPAIR PROTEIN MRE11"/>
    <property type="match status" value="1"/>
</dbReference>
<keyword evidence="11" id="KW-0269">Exonuclease</keyword>
<dbReference type="InterPro" id="IPR004843">
    <property type="entry name" value="Calcineurin-like_PHP"/>
</dbReference>
<comment type="caution">
    <text evidence="18">The sequence shown here is derived from an EMBL/GenBank/DDBJ whole genome shotgun (WGS) entry which is preliminary data.</text>
</comment>
<evidence type="ECO:0000256" key="15">
    <source>
        <dbReference type="ARBA" id="ARBA00023254"/>
    </source>
</evidence>
<dbReference type="PANTHER" id="PTHR10139:SF1">
    <property type="entry name" value="DOUBLE-STRAND BREAK REPAIR PROTEIN MRE11"/>
    <property type="match status" value="1"/>
</dbReference>
<comment type="similarity">
    <text evidence="4">Belongs to the MRE11/RAD32 family.</text>
</comment>
<dbReference type="GO" id="GO:0042138">
    <property type="term" value="P:meiotic DNA double-strand break formation"/>
    <property type="evidence" value="ECO:0007669"/>
    <property type="project" value="TreeGrafter"/>
</dbReference>
<evidence type="ECO:0000256" key="12">
    <source>
        <dbReference type="ARBA" id="ARBA00023204"/>
    </source>
</evidence>
<keyword evidence="14" id="KW-0539">Nucleus</keyword>
<dbReference type="EMBL" id="CAJFDH010000003">
    <property type="protein sequence ID" value="CAD5215182.1"/>
    <property type="molecule type" value="Genomic_DNA"/>
</dbReference>
<dbReference type="InterPro" id="IPR007281">
    <property type="entry name" value="Mre11_DNA-bd"/>
</dbReference>
<evidence type="ECO:0000256" key="9">
    <source>
        <dbReference type="ARBA" id="ARBA00022763"/>
    </source>
</evidence>
<evidence type="ECO:0000256" key="3">
    <source>
        <dbReference type="ARBA" id="ARBA00004286"/>
    </source>
</evidence>
<evidence type="ECO:0000256" key="7">
    <source>
        <dbReference type="ARBA" id="ARBA00022723"/>
    </source>
</evidence>
<dbReference type="GO" id="GO:0006303">
    <property type="term" value="P:double-strand break repair via nonhomologous end joining"/>
    <property type="evidence" value="ECO:0007669"/>
    <property type="project" value="TreeGrafter"/>
</dbReference>
<gene>
    <name evidence="18" type="ORF">BOKJ2_LOCUS5965</name>
</gene>
<comment type="subcellular location">
    <subcellularLocation>
        <location evidence="3">Chromosome</location>
    </subcellularLocation>
    <subcellularLocation>
        <location evidence="2">Nucleus</location>
    </subcellularLocation>
</comment>
<keyword evidence="13" id="KW-0464">Manganese</keyword>
<keyword evidence="6" id="KW-0540">Nuclease</keyword>
<dbReference type="GO" id="GO:0030145">
    <property type="term" value="F:manganese ion binding"/>
    <property type="evidence" value="ECO:0007669"/>
    <property type="project" value="InterPro"/>
</dbReference>
<dbReference type="GO" id="GO:0035861">
    <property type="term" value="C:site of double-strand break"/>
    <property type="evidence" value="ECO:0007669"/>
    <property type="project" value="TreeGrafter"/>
</dbReference>
<keyword evidence="12" id="KW-0234">DNA repair</keyword>
<dbReference type="InterPro" id="IPR041796">
    <property type="entry name" value="Mre11_N"/>
</dbReference>
<dbReference type="CDD" id="cd00840">
    <property type="entry name" value="MPP_Mre11_N"/>
    <property type="match status" value="1"/>
</dbReference>
<keyword evidence="19" id="KW-1185">Reference proteome</keyword>
<dbReference type="GO" id="GO:0030870">
    <property type="term" value="C:Mre11 complex"/>
    <property type="evidence" value="ECO:0007669"/>
    <property type="project" value="InterPro"/>
</dbReference>
<dbReference type="SUPFAM" id="SSF56300">
    <property type="entry name" value="Metallo-dependent phosphatases"/>
    <property type="match status" value="1"/>
</dbReference>
<evidence type="ECO:0000256" key="14">
    <source>
        <dbReference type="ARBA" id="ARBA00023242"/>
    </source>
</evidence>
<dbReference type="Gene3D" id="3.30.110.110">
    <property type="entry name" value="Mre11, capping domain"/>
    <property type="match status" value="1"/>
</dbReference>
<evidence type="ECO:0000256" key="5">
    <source>
        <dbReference type="ARBA" id="ARBA00022454"/>
    </source>
</evidence>
<dbReference type="OrthoDB" id="30417at2759"/>
<evidence type="ECO:0000256" key="2">
    <source>
        <dbReference type="ARBA" id="ARBA00004123"/>
    </source>
</evidence>
<evidence type="ECO:0000313" key="18">
    <source>
        <dbReference type="EMBL" id="CAD5215182.1"/>
    </source>
</evidence>
<organism evidence="18 19">
    <name type="scientific">Bursaphelenchus okinawaensis</name>
    <dbReference type="NCBI Taxonomy" id="465554"/>
    <lineage>
        <taxon>Eukaryota</taxon>
        <taxon>Metazoa</taxon>
        <taxon>Ecdysozoa</taxon>
        <taxon>Nematoda</taxon>
        <taxon>Chromadorea</taxon>
        <taxon>Rhabditida</taxon>
        <taxon>Tylenchina</taxon>
        <taxon>Tylenchomorpha</taxon>
        <taxon>Aphelenchoidea</taxon>
        <taxon>Aphelenchoididae</taxon>
        <taxon>Bursaphelenchus</taxon>
    </lineage>
</organism>
<evidence type="ECO:0000256" key="4">
    <source>
        <dbReference type="ARBA" id="ARBA00009028"/>
    </source>
</evidence>
<dbReference type="Pfam" id="PF00149">
    <property type="entry name" value="Metallophos"/>
    <property type="match status" value="1"/>
</dbReference>
<reference evidence="18" key="1">
    <citation type="submission" date="2020-09" db="EMBL/GenBank/DDBJ databases">
        <authorList>
            <person name="Kikuchi T."/>
        </authorList>
    </citation>
    <scope>NUCLEOTIDE SEQUENCE</scope>
    <source>
        <strain evidence="18">SH1</strain>
    </source>
</reference>
<dbReference type="GO" id="GO:0000014">
    <property type="term" value="F:single-stranded DNA endodeoxyribonuclease activity"/>
    <property type="evidence" value="ECO:0007669"/>
    <property type="project" value="TreeGrafter"/>
</dbReference>
<dbReference type="AlphaFoldDB" id="A0A811KI67"/>
<dbReference type="InterPro" id="IPR038487">
    <property type="entry name" value="Mre11_capping_dom"/>
</dbReference>
<name>A0A811KI67_9BILA</name>
<dbReference type="GO" id="GO:0000723">
    <property type="term" value="P:telomere maintenance"/>
    <property type="evidence" value="ECO:0007669"/>
    <property type="project" value="TreeGrafter"/>
</dbReference>
<dbReference type="Pfam" id="PF04152">
    <property type="entry name" value="Mre11_DNA_bind"/>
    <property type="match status" value="1"/>
</dbReference>
<keyword evidence="5" id="KW-0158">Chromosome</keyword>
<proteinExistence type="inferred from homology"/>
<evidence type="ECO:0000256" key="8">
    <source>
        <dbReference type="ARBA" id="ARBA00022759"/>
    </source>
</evidence>
<dbReference type="PIRSF" id="PIRSF000882">
    <property type="entry name" value="DSB_repair_MRE11"/>
    <property type="match status" value="1"/>
</dbReference>
<keyword evidence="9" id="KW-0227">DNA damage</keyword>
<evidence type="ECO:0000256" key="11">
    <source>
        <dbReference type="ARBA" id="ARBA00022839"/>
    </source>
</evidence>
<dbReference type="GO" id="GO:0031573">
    <property type="term" value="P:mitotic intra-S DNA damage checkpoint signaling"/>
    <property type="evidence" value="ECO:0007669"/>
    <property type="project" value="TreeGrafter"/>
</dbReference>
<keyword evidence="10" id="KW-0378">Hydrolase</keyword>
<keyword evidence="8" id="KW-0255">Endonuclease</keyword>
<accession>A0A811KI67</accession>